<accession>A0A9J6C1V5</accession>
<feature type="transmembrane region" description="Helical" evidence="1">
    <location>
        <begin position="33"/>
        <end position="52"/>
    </location>
</feature>
<proteinExistence type="predicted"/>
<gene>
    <name evidence="2" type="ORF">PVAND_005371</name>
</gene>
<sequence length="115" mass="13105">MACCCHTGYILALIGSIAFLFSLHVLHSSILEFILFQFLGIFFFIWGILCMAHEHFIGKRRIVRTESVELARIDRINEIVSGLPLDLKDDSKSEKLPTYDEATKDLPSYKEAVKV</sequence>
<comment type="caution">
    <text evidence="2">The sequence shown here is derived from an EMBL/GenBank/DDBJ whole genome shotgun (WGS) entry which is preliminary data.</text>
</comment>
<keyword evidence="3" id="KW-1185">Reference proteome</keyword>
<keyword evidence="1" id="KW-1133">Transmembrane helix</keyword>
<dbReference type="Proteomes" id="UP001107558">
    <property type="component" value="Chromosome 2"/>
</dbReference>
<protein>
    <submittedName>
        <fullName evidence="2">Uncharacterized protein</fullName>
    </submittedName>
</protein>
<dbReference type="EMBL" id="JADBJN010000002">
    <property type="protein sequence ID" value="KAG5675470.1"/>
    <property type="molecule type" value="Genomic_DNA"/>
</dbReference>
<evidence type="ECO:0000313" key="3">
    <source>
        <dbReference type="Proteomes" id="UP001107558"/>
    </source>
</evidence>
<organism evidence="2 3">
    <name type="scientific">Polypedilum vanderplanki</name>
    <name type="common">Sleeping chironomid midge</name>
    <dbReference type="NCBI Taxonomy" id="319348"/>
    <lineage>
        <taxon>Eukaryota</taxon>
        <taxon>Metazoa</taxon>
        <taxon>Ecdysozoa</taxon>
        <taxon>Arthropoda</taxon>
        <taxon>Hexapoda</taxon>
        <taxon>Insecta</taxon>
        <taxon>Pterygota</taxon>
        <taxon>Neoptera</taxon>
        <taxon>Endopterygota</taxon>
        <taxon>Diptera</taxon>
        <taxon>Nematocera</taxon>
        <taxon>Chironomoidea</taxon>
        <taxon>Chironomidae</taxon>
        <taxon>Chironominae</taxon>
        <taxon>Polypedilum</taxon>
        <taxon>Polypedilum</taxon>
    </lineage>
</organism>
<feature type="transmembrane region" description="Helical" evidence="1">
    <location>
        <begin position="7"/>
        <end position="27"/>
    </location>
</feature>
<keyword evidence="1" id="KW-0812">Transmembrane</keyword>
<evidence type="ECO:0000256" key="1">
    <source>
        <dbReference type="SAM" id="Phobius"/>
    </source>
</evidence>
<reference evidence="2" key="1">
    <citation type="submission" date="2021-03" db="EMBL/GenBank/DDBJ databases">
        <title>Chromosome level genome of the anhydrobiotic midge Polypedilum vanderplanki.</title>
        <authorList>
            <person name="Yoshida Y."/>
            <person name="Kikawada T."/>
            <person name="Gusev O."/>
        </authorList>
    </citation>
    <scope>NUCLEOTIDE SEQUENCE</scope>
    <source>
        <strain evidence="2">NIAS01</strain>
        <tissue evidence="2">Whole body or cell culture</tissue>
    </source>
</reference>
<evidence type="ECO:0000313" key="2">
    <source>
        <dbReference type="EMBL" id="KAG5675470.1"/>
    </source>
</evidence>
<dbReference type="AlphaFoldDB" id="A0A9J6C1V5"/>
<keyword evidence="1" id="KW-0472">Membrane</keyword>
<name>A0A9J6C1V5_POLVA</name>